<sequence>MKKLRITLRSDLCAGSGESFGNSVDTDICISDAGLPYIPARRLKGCLRAEAVQLKKYGSKLATDENIQRLFGGKNGFEGILVLENAVLDGAESMERWLKSVNADPSAEPILKDTARPGSVASLFSYVRGQTKMQKGVPVDGTLRYTRVLNHYDPLHVGEELVFWADFSLKKGSEDEFSDELNLLKQCCMALRHIGLSRNRGLGNIKVVYDAKKTGEETVVGEMSENEQDAYQFNEGQLKDKSEMICITYHIHLDAPVTLPGCSELISEIPARSVIGCMSTEYLRNGSADEIFSKLFLDGTVQWSSLTPVISGKISAPTPLFLVNLKNEKRYANCAGEEVRGKKQKTLEGTYAVETKDGYTIAKANSHTVYHHTVRVEGQDGMLYMQQSLDAGMIYGGTVTLPKYLAENVWNIIVKAPLRFGRSRTAQYAACSIAGVPKISSCAMEEIIAETGEPIYVVLQSDLILSDSGVFAMDNASVRDKIAMELGLNPVCEVPADSVRSLTDRTKYHVVSGYHSMWQLQKPQLLSLQGGSVFCFISQERKTLPRTFRIGEFKQEGFGVCHVLKQSEINKLQYISKGSVDRLNEIKGTDKILVNELRNALLMTAARHAAENHALQYAKSHADELETGLIGRLRLMTDEAENYEDLLNHIESIKDSDESSETEVSRKLRVKQFVQGLCGLYRLEADRLIGNCEISNEIGNNKVVQRKILGEWKSLLLFALHIVYYEKGGQ</sequence>
<dbReference type="Pfam" id="PF03787">
    <property type="entry name" value="RAMPs"/>
    <property type="match status" value="1"/>
</dbReference>
<reference evidence="3 4" key="1">
    <citation type="submission" date="2024-04" db="EMBL/GenBank/DDBJ databases">
        <title>Defined microbial consortia suppress multidrug-resistant proinflammatory Enterobacteriaceae via ecological control.</title>
        <authorList>
            <person name="Furuichi M."/>
            <person name="Kawaguchi T."/>
            <person name="Pust M."/>
            <person name="Yasuma K."/>
            <person name="Plichta D."/>
            <person name="Hasegawa N."/>
            <person name="Ohya T."/>
            <person name="Bhattarai S."/>
            <person name="Sasajima S."/>
            <person name="Aoto Y."/>
            <person name="Tuganbaev T."/>
            <person name="Yaginuma M."/>
            <person name="Ueda M."/>
            <person name="Okahashi N."/>
            <person name="Amafuji K."/>
            <person name="Kiridooshi Y."/>
            <person name="Sugita K."/>
            <person name="Strazar M."/>
            <person name="Skelly A."/>
            <person name="Suda W."/>
            <person name="Hattori M."/>
            <person name="Nakamoto N."/>
            <person name="Caballero S."/>
            <person name="Norman J."/>
            <person name="Olle B."/>
            <person name="Tanoue T."/>
            <person name="Arita M."/>
            <person name="Bucci V."/>
            <person name="Atarashi K."/>
            <person name="Xavier R."/>
            <person name="Honda K."/>
        </authorList>
    </citation>
    <scope>NUCLEOTIDE SEQUENCE [LARGE SCALE GENOMIC DNA]</scope>
    <source>
        <strain evidence="4">k34-0107-D12</strain>
    </source>
</reference>
<evidence type="ECO:0000313" key="3">
    <source>
        <dbReference type="EMBL" id="GAA6497527.1"/>
    </source>
</evidence>
<name>A0ABQ0BM66_9FIRM</name>
<evidence type="ECO:0000313" key="4">
    <source>
        <dbReference type="Proteomes" id="UP001600941"/>
    </source>
</evidence>
<dbReference type="EMBL" id="BAABZQ010000001">
    <property type="protein sequence ID" value="GAA6497527.1"/>
    <property type="molecule type" value="Genomic_DNA"/>
</dbReference>
<dbReference type="Proteomes" id="UP001600941">
    <property type="component" value="Unassembled WGS sequence"/>
</dbReference>
<dbReference type="CDD" id="cd09726">
    <property type="entry name" value="RAMP_I_III"/>
    <property type="match status" value="1"/>
</dbReference>
<organism evidence="3 4">
    <name type="scientific">Blautia parvula</name>
    <dbReference type="NCBI Taxonomy" id="2877527"/>
    <lineage>
        <taxon>Bacteria</taxon>
        <taxon>Bacillati</taxon>
        <taxon>Bacillota</taxon>
        <taxon>Clostridia</taxon>
        <taxon>Lachnospirales</taxon>
        <taxon>Lachnospiraceae</taxon>
        <taxon>Blautia</taxon>
    </lineage>
</organism>
<keyword evidence="1" id="KW-0051">Antiviral defense</keyword>
<keyword evidence="4" id="KW-1185">Reference proteome</keyword>
<feature type="domain" description="CRISPR type III-associated protein" evidence="2">
    <location>
        <begin position="6"/>
        <end position="205"/>
    </location>
</feature>
<evidence type="ECO:0000256" key="1">
    <source>
        <dbReference type="ARBA" id="ARBA00023118"/>
    </source>
</evidence>
<accession>A0ABQ0BM66</accession>
<evidence type="ECO:0000259" key="2">
    <source>
        <dbReference type="Pfam" id="PF03787"/>
    </source>
</evidence>
<dbReference type="RefSeq" id="WP_033140033.1">
    <property type="nucleotide sequence ID" value="NZ_BAABZQ010000001.1"/>
</dbReference>
<comment type="caution">
    <text evidence="3">The sequence shown here is derived from an EMBL/GenBank/DDBJ whole genome shotgun (WGS) entry which is preliminary data.</text>
</comment>
<protein>
    <recommendedName>
        <fullName evidence="2">CRISPR type III-associated protein domain-containing protein</fullName>
    </recommendedName>
</protein>
<gene>
    <name evidence="3" type="ORF">K340107D12_03430</name>
</gene>
<dbReference type="InterPro" id="IPR005537">
    <property type="entry name" value="RAMP_III_fam"/>
</dbReference>
<proteinExistence type="predicted"/>